<dbReference type="EMBL" id="CP065053">
    <property type="protein sequence ID" value="QPI48976.1"/>
    <property type="molecule type" value="Genomic_DNA"/>
</dbReference>
<dbReference type="Pfam" id="PF12893">
    <property type="entry name" value="Lumazine_bd_2"/>
    <property type="match status" value="1"/>
</dbReference>
<keyword evidence="2" id="KW-1185">Reference proteome</keyword>
<organism evidence="1 2">
    <name type="scientific">Massilia antarctica</name>
    <dbReference type="NCBI Taxonomy" id="2765360"/>
    <lineage>
        <taxon>Bacteria</taxon>
        <taxon>Pseudomonadati</taxon>
        <taxon>Pseudomonadota</taxon>
        <taxon>Betaproteobacteria</taxon>
        <taxon>Burkholderiales</taxon>
        <taxon>Oxalobacteraceae</taxon>
        <taxon>Telluria group</taxon>
        <taxon>Massilia</taxon>
    </lineage>
</organism>
<evidence type="ECO:0000313" key="1">
    <source>
        <dbReference type="EMBL" id="QPI48976.1"/>
    </source>
</evidence>
<dbReference type="Proteomes" id="UP000662888">
    <property type="component" value="Chromosome"/>
</dbReference>
<sequence>MKKPTYVQDYQAIVDVLNKYNEGCKQAKSSIMKPAFSEQATIFGVDGDGKLTGGPIQGLFDGIDNTFHPSPEARGAIVNVDIVGSAASARIDTNDVSGFCFTDFFNLLKVKDKWTVVSKIYHTHVAP</sequence>
<protein>
    <submittedName>
        <fullName evidence="1">Nuclear transport factor 2 family protein</fullName>
    </submittedName>
</protein>
<dbReference type="SUPFAM" id="SSF54427">
    <property type="entry name" value="NTF2-like"/>
    <property type="match status" value="1"/>
</dbReference>
<name>A0AA49A7C3_9BURK</name>
<reference evidence="1 2" key="1">
    <citation type="submission" date="2020-11" db="EMBL/GenBank/DDBJ databases">
        <authorList>
            <person name="Sun Q."/>
        </authorList>
    </citation>
    <scope>NUCLEOTIDE SEQUENCE [LARGE SCALE GENOMIC DNA]</scope>
    <source>
        <strain evidence="1 2">P8398</strain>
    </source>
</reference>
<proteinExistence type="predicted"/>
<dbReference type="Gene3D" id="3.10.450.50">
    <property type="match status" value="1"/>
</dbReference>
<dbReference type="InterPro" id="IPR039437">
    <property type="entry name" value="FrzH/put_lumazine-bd"/>
</dbReference>
<accession>A0AA49A7C3</accession>
<gene>
    <name evidence="1" type="ORF">IV454_26390</name>
</gene>
<dbReference type="InterPro" id="IPR032710">
    <property type="entry name" value="NTF2-like_dom_sf"/>
</dbReference>
<evidence type="ECO:0000313" key="2">
    <source>
        <dbReference type="Proteomes" id="UP000662888"/>
    </source>
</evidence>
<dbReference type="RefSeq" id="WP_206088583.1">
    <property type="nucleotide sequence ID" value="NZ_CP065053.1"/>
</dbReference>